<keyword evidence="3" id="KW-1185">Reference proteome</keyword>
<feature type="transmembrane region" description="Helical" evidence="1">
    <location>
        <begin position="191"/>
        <end position="213"/>
    </location>
</feature>
<dbReference type="AlphaFoldDB" id="A0A5B9D6M0"/>
<sequence length="248" mass="29346">MKLFKITKDEITETKNVNPEDIVLVLNEEMKKLYVYKGEKSTTYNELKSDALFERITNQFFNPKIFLIKSLDVTKQDHLEIVQAKNFIMSHFPNIKKFWVMYYLKNIFLLHQIRKNIKVFKSYDKSRIWRLRLSNTTNIWYLSIINTMTLLILVIGLLWKIISLGNTSFINLDTNTVDPIGWAYWFENLQLFFIISGIILIILLVVNLIFVLFPMKFPISPSKIKLMTSNLKESVPHDVIDNKELEKD</sequence>
<keyword evidence="1" id="KW-1133">Transmembrane helix</keyword>
<protein>
    <submittedName>
        <fullName evidence="2">Uncharacterized protein</fullName>
    </submittedName>
</protein>
<proteinExistence type="predicted"/>
<dbReference type="EMBL" id="CP042905">
    <property type="protein sequence ID" value="QEE14769.1"/>
    <property type="molecule type" value="Genomic_DNA"/>
</dbReference>
<reference evidence="2 3" key="1">
    <citation type="journal article" date="2020" name="Nature">
        <title>Isolation of an archaeon at the prokaryote-eukaryote interface.</title>
        <authorList>
            <person name="Imachi H."/>
            <person name="Nobu M.K."/>
            <person name="Nakahara N."/>
            <person name="Morono Y."/>
            <person name="Ogawara M."/>
            <person name="Takaki Y."/>
            <person name="Takano Y."/>
            <person name="Uematsu K."/>
            <person name="Ikuta T."/>
            <person name="Ito M."/>
            <person name="Matsui Y."/>
            <person name="Miyazaki M."/>
            <person name="Murata K."/>
            <person name="Saito Y."/>
            <person name="Sakai S."/>
            <person name="Song C."/>
            <person name="Tasumi E."/>
            <person name="Yamanaka Y."/>
            <person name="Yamaguchi T."/>
            <person name="Kamagata Y."/>
            <person name="Tamaki H."/>
            <person name="Takai K."/>
        </authorList>
    </citation>
    <scope>NUCLEOTIDE SEQUENCE [LARGE SCALE GENOMIC DNA]</scope>
    <source>
        <strain evidence="2 3">MK-D1</strain>
    </source>
</reference>
<keyword evidence="1" id="KW-0812">Transmembrane</keyword>
<evidence type="ECO:0000313" key="2">
    <source>
        <dbReference type="EMBL" id="QEE14769.1"/>
    </source>
</evidence>
<gene>
    <name evidence="2" type="ORF">DSAG12_00585</name>
</gene>
<dbReference type="GeneID" id="41328589"/>
<organism evidence="2 3">
    <name type="scientific">Promethearchaeum syntrophicum</name>
    <dbReference type="NCBI Taxonomy" id="2594042"/>
    <lineage>
        <taxon>Archaea</taxon>
        <taxon>Promethearchaeati</taxon>
        <taxon>Promethearchaeota</taxon>
        <taxon>Promethearchaeia</taxon>
        <taxon>Promethearchaeales</taxon>
        <taxon>Promethearchaeaceae</taxon>
        <taxon>Promethearchaeum</taxon>
    </lineage>
</organism>
<dbReference type="KEGG" id="psyt:DSAG12_00585"/>
<dbReference type="RefSeq" id="WP_147661711.1">
    <property type="nucleotide sequence ID" value="NZ_CP042905.2"/>
</dbReference>
<evidence type="ECO:0000313" key="3">
    <source>
        <dbReference type="Proteomes" id="UP000321408"/>
    </source>
</evidence>
<reference evidence="2 3" key="2">
    <citation type="journal article" date="2024" name="Int. J. Syst. Evol. Microbiol.">
        <title>Promethearchaeum syntrophicum gen. nov., sp. nov., an anaerobic, obligately syntrophic archaeon, the first isolate of the lineage 'Asgard' archaea, and proposal of the new archaeal phylum Promethearchaeota phyl. nov. and kingdom Promethearchaeati regn. nov.</title>
        <authorList>
            <person name="Imachi H."/>
            <person name="Nobu M.K."/>
            <person name="Kato S."/>
            <person name="Takaki Y."/>
            <person name="Miyazaki M."/>
            <person name="Miyata M."/>
            <person name="Ogawara M."/>
            <person name="Saito Y."/>
            <person name="Sakai S."/>
            <person name="Tahara Y.O."/>
            <person name="Takano Y."/>
            <person name="Tasumi E."/>
            <person name="Uematsu K."/>
            <person name="Yoshimura T."/>
            <person name="Itoh T."/>
            <person name="Ohkuma M."/>
            <person name="Takai K."/>
        </authorList>
    </citation>
    <scope>NUCLEOTIDE SEQUENCE [LARGE SCALE GENOMIC DNA]</scope>
    <source>
        <strain evidence="2 3">MK-D1</strain>
    </source>
</reference>
<feature type="transmembrane region" description="Helical" evidence="1">
    <location>
        <begin position="139"/>
        <end position="162"/>
    </location>
</feature>
<accession>A0A5B9D6M0</accession>
<keyword evidence="1" id="KW-0472">Membrane</keyword>
<name>A0A5B9D6M0_9ARCH</name>
<evidence type="ECO:0000256" key="1">
    <source>
        <dbReference type="SAM" id="Phobius"/>
    </source>
</evidence>
<dbReference type="Proteomes" id="UP000321408">
    <property type="component" value="Chromosome"/>
</dbReference>